<comment type="caution">
    <text evidence="1">The sequence shown here is derived from an EMBL/GenBank/DDBJ whole genome shotgun (WGS) entry which is preliminary data.</text>
</comment>
<name>A0ABR7CRB8_9BACT</name>
<reference evidence="1 2" key="1">
    <citation type="submission" date="2020-08" db="EMBL/GenBank/DDBJ databases">
        <title>Genome public.</title>
        <authorList>
            <person name="Liu C."/>
            <person name="Sun Q."/>
        </authorList>
    </citation>
    <scope>NUCLEOTIDE SEQUENCE [LARGE SCALE GENOMIC DNA]</scope>
    <source>
        <strain evidence="1 2">New-7</strain>
    </source>
</reference>
<organism evidence="1 2">
    <name type="scientific">Alistipes hominis</name>
    <dbReference type="NCBI Taxonomy" id="2763015"/>
    <lineage>
        <taxon>Bacteria</taxon>
        <taxon>Pseudomonadati</taxon>
        <taxon>Bacteroidota</taxon>
        <taxon>Bacteroidia</taxon>
        <taxon>Bacteroidales</taxon>
        <taxon>Rikenellaceae</taxon>
        <taxon>Alistipes</taxon>
    </lineage>
</organism>
<dbReference type="RefSeq" id="WP_186965952.1">
    <property type="nucleotide sequence ID" value="NZ_JACOOK010000017.1"/>
</dbReference>
<keyword evidence="2" id="KW-1185">Reference proteome</keyword>
<evidence type="ECO:0000313" key="2">
    <source>
        <dbReference type="Proteomes" id="UP000636891"/>
    </source>
</evidence>
<evidence type="ECO:0008006" key="3">
    <source>
        <dbReference type="Google" id="ProtNLM"/>
    </source>
</evidence>
<gene>
    <name evidence="1" type="ORF">H8S08_12200</name>
</gene>
<proteinExistence type="predicted"/>
<evidence type="ECO:0000313" key="1">
    <source>
        <dbReference type="EMBL" id="MBC5617760.1"/>
    </source>
</evidence>
<accession>A0ABR7CRB8</accession>
<sequence>MKKHLLVKTALSGLFATLCTVGIVSFPGCQKQDYDYSEKDDLDPALLNSPELEEYIIASAEYRYTMDLFQIEIKKVDLLNLKFVKGANGEKIAYLPISVDIEDKIRNLKEKEDILFRRYPQFTALTKNTKKDYVRNCIKNSLNVNKKLLELGININQPMTKGGTSEAFGNMEDLTNYLTEEMSSSTYREIVIIVYKDGRIVTYQDDANTSTYYQVKLKKVTNTITGNSKYYYPETSQNDSDEIAYMAHTQKSGFDPTDLDMEQAGKWDGLDMRIYHDGAFRQFDKYGLVYD</sequence>
<protein>
    <recommendedName>
        <fullName evidence="3">Lipoprotein</fullName>
    </recommendedName>
</protein>
<dbReference type="EMBL" id="JACOOK010000017">
    <property type="protein sequence ID" value="MBC5617760.1"/>
    <property type="molecule type" value="Genomic_DNA"/>
</dbReference>
<dbReference type="Proteomes" id="UP000636891">
    <property type="component" value="Unassembled WGS sequence"/>
</dbReference>